<feature type="chain" id="PRO_5026848557" evidence="2">
    <location>
        <begin position="22"/>
        <end position="338"/>
    </location>
</feature>
<dbReference type="Gene3D" id="2.30.230.10">
    <property type="entry name" value="Lipovitellin, beta-sheet shell regions, chain A"/>
    <property type="match status" value="1"/>
</dbReference>
<reference evidence="5" key="1">
    <citation type="submission" date="2025-08" db="UniProtKB">
        <authorList>
            <consortium name="RefSeq"/>
        </authorList>
    </citation>
    <scope>IDENTIFICATION</scope>
</reference>
<dbReference type="Proteomes" id="UP000504615">
    <property type="component" value="Unplaced"/>
</dbReference>
<feature type="signal peptide" evidence="2">
    <location>
        <begin position="1"/>
        <end position="21"/>
    </location>
</feature>
<dbReference type="InterPro" id="IPR015816">
    <property type="entry name" value="Vitellinogen_b-sht_N"/>
</dbReference>
<evidence type="ECO:0000313" key="4">
    <source>
        <dbReference type="Proteomes" id="UP000504615"/>
    </source>
</evidence>
<evidence type="ECO:0000259" key="3">
    <source>
        <dbReference type="Pfam" id="PF01347"/>
    </source>
</evidence>
<dbReference type="Pfam" id="PF01347">
    <property type="entry name" value="Vitellogenin_N"/>
    <property type="match status" value="1"/>
</dbReference>
<keyword evidence="4" id="KW-1185">Reference proteome</keyword>
<dbReference type="GeneID" id="105423329"/>
<accession>A0A6I9VWI2</accession>
<sequence>MLVTILPFFLVANITVDDAHRQSEWAIYGPECTYDVLVNMSLANVFQENDNFCTMIATELKCRPKGDDSLSCRFQNSQIKRPDPTDNRCSNAKNYVPTRYKFVNDEPFEIRFNSKGIENLVVHKSILRWRLDMIKVIVSQLNIGFETQERRDRFTIMENSTVGHCEVDVKITRRDSDFKEDDSIEDDDSLIEESDSFEIGFMLSNDEHAHSLSMEKFYGLQVEKIRQPKRCPHRTMYFFGNHKDYSHDDRQLYMDMTTSESHITISKSKFVTYTISEGTIKTANKTRIMRPTQNISLKLKRIDIARSPLPEIQNPASTSLFAFSNLEIVHEEIIHNLK</sequence>
<proteinExistence type="predicted"/>
<evidence type="ECO:0000256" key="1">
    <source>
        <dbReference type="ARBA" id="ARBA00022729"/>
    </source>
</evidence>
<evidence type="ECO:0000313" key="5">
    <source>
        <dbReference type="RefSeq" id="XP_011631341.1"/>
    </source>
</evidence>
<dbReference type="InterPro" id="IPR001747">
    <property type="entry name" value="Vitellogenin_N"/>
</dbReference>
<organism evidence="4 5">
    <name type="scientific">Pogonomyrmex barbatus</name>
    <name type="common">red harvester ant</name>
    <dbReference type="NCBI Taxonomy" id="144034"/>
    <lineage>
        <taxon>Eukaryota</taxon>
        <taxon>Metazoa</taxon>
        <taxon>Ecdysozoa</taxon>
        <taxon>Arthropoda</taxon>
        <taxon>Hexapoda</taxon>
        <taxon>Insecta</taxon>
        <taxon>Pterygota</taxon>
        <taxon>Neoptera</taxon>
        <taxon>Endopterygota</taxon>
        <taxon>Hymenoptera</taxon>
        <taxon>Apocrita</taxon>
        <taxon>Aculeata</taxon>
        <taxon>Formicoidea</taxon>
        <taxon>Formicidae</taxon>
        <taxon>Myrmicinae</taxon>
        <taxon>Pogonomyrmex</taxon>
    </lineage>
</organism>
<dbReference type="KEGG" id="pbar:105423329"/>
<dbReference type="RefSeq" id="XP_011631341.1">
    <property type="nucleotide sequence ID" value="XM_011633039.2"/>
</dbReference>
<gene>
    <name evidence="5" type="primary">LOC105423329</name>
</gene>
<evidence type="ECO:0000256" key="2">
    <source>
        <dbReference type="SAM" id="SignalP"/>
    </source>
</evidence>
<dbReference type="AlphaFoldDB" id="A0A6I9VWI2"/>
<protein>
    <submittedName>
        <fullName evidence="5">Uncharacterized protein LOC105423329</fullName>
    </submittedName>
</protein>
<name>A0A6I9VWI2_9HYME</name>
<dbReference type="GO" id="GO:0005319">
    <property type="term" value="F:lipid transporter activity"/>
    <property type="evidence" value="ECO:0007669"/>
    <property type="project" value="InterPro"/>
</dbReference>
<dbReference type="InterPro" id="IPR015819">
    <property type="entry name" value="Lipid_transp_b-sht_shell"/>
</dbReference>
<dbReference type="SUPFAM" id="SSF56968">
    <property type="entry name" value="Lipovitellin-phosvitin complex, beta-sheet shell regions"/>
    <property type="match status" value="1"/>
</dbReference>
<keyword evidence="1 2" id="KW-0732">Signal</keyword>
<dbReference type="OrthoDB" id="7699294at2759"/>
<feature type="domain" description="Vitellogenin" evidence="3">
    <location>
        <begin position="53"/>
        <end position="280"/>
    </location>
</feature>